<dbReference type="Pfam" id="PF11951">
    <property type="entry name" value="Fungal_trans_2"/>
    <property type="match status" value="1"/>
</dbReference>
<proteinExistence type="predicted"/>
<gene>
    <name evidence="3" type="ORF">FGLOB1_3905</name>
</gene>
<dbReference type="AlphaFoldDB" id="A0A8H5YLQ2"/>
<feature type="compositionally biased region" description="Basic residues" evidence="2">
    <location>
        <begin position="61"/>
        <end position="76"/>
    </location>
</feature>
<evidence type="ECO:0000313" key="3">
    <source>
        <dbReference type="EMBL" id="KAF5713687.1"/>
    </source>
</evidence>
<accession>A0A8H5YLQ2</accession>
<feature type="region of interest" description="Disordered" evidence="2">
    <location>
        <begin position="1"/>
        <end position="76"/>
    </location>
</feature>
<dbReference type="InterPro" id="IPR052400">
    <property type="entry name" value="Zn2-C6_fungal_TF"/>
</dbReference>
<keyword evidence="1" id="KW-0539">Nucleus</keyword>
<dbReference type="GO" id="GO:0000981">
    <property type="term" value="F:DNA-binding transcription factor activity, RNA polymerase II-specific"/>
    <property type="evidence" value="ECO:0007669"/>
    <property type="project" value="TreeGrafter"/>
</dbReference>
<feature type="compositionally biased region" description="Low complexity" evidence="2">
    <location>
        <begin position="46"/>
        <end position="60"/>
    </location>
</feature>
<comment type="caution">
    <text evidence="3">The sequence shown here is derived from an EMBL/GenBank/DDBJ whole genome shotgun (WGS) entry which is preliminary data.</text>
</comment>
<evidence type="ECO:0000313" key="4">
    <source>
        <dbReference type="Proteomes" id="UP000532311"/>
    </source>
</evidence>
<dbReference type="Proteomes" id="UP000532311">
    <property type="component" value="Unassembled WGS sequence"/>
</dbReference>
<dbReference type="PANTHER" id="PTHR47657">
    <property type="entry name" value="STEROL REGULATORY ELEMENT-BINDING PROTEIN ECM22"/>
    <property type="match status" value="1"/>
</dbReference>
<name>A0A8H5YLQ2_9HYPO</name>
<protein>
    <submittedName>
        <fullName evidence="3">Sterol uptake control 2</fullName>
    </submittedName>
</protein>
<evidence type="ECO:0000256" key="2">
    <source>
        <dbReference type="SAM" id="MobiDB-lite"/>
    </source>
</evidence>
<dbReference type="EMBL" id="JAAQPF010000145">
    <property type="protein sequence ID" value="KAF5713687.1"/>
    <property type="molecule type" value="Genomic_DNA"/>
</dbReference>
<reference evidence="3 4" key="1">
    <citation type="submission" date="2020-05" db="EMBL/GenBank/DDBJ databases">
        <title>Identification and distribution of gene clusters putatively required for synthesis of sphingolipid metabolism inhibitors in phylogenetically diverse species of the filamentous fungus Fusarium.</title>
        <authorList>
            <person name="Kim H.-S."/>
            <person name="Busman M."/>
            <person name="Brown D.W."/>
            <person name="Divon H."/>
            <person name="Uhlig S."/>
            <person name="Proctor R.H."/>
        </authorList>
    </citation>
    <scope>NUCLEOTIDE SEQUENCE [LARGE SCALE GENOMIC DNA]</scope>
    <source>
        <strain evidence="3 4">NRRL 26131</strain>
    </source>
</reference>
<keyword evidence="4" id="KW-1185">Reference proteome</keyword>
<dbReference type="PANTHER" id="PTHR47657:SF7">
    <property type="entry name" value="STEROL REGULATORY ELEMENT-BINDING PROTEIN ECM22"/>
    <property type="match status" value="1"/>
</dbReference>
<sequence length="361" mass="39459">MDNSLSPSAPRILHLDDYRSQAIDNRQPPESPALEQLSSGGVADVSTSTSSSSPSSLTSGRPRRRPIPRKGHTKSRRGCFNCSLRHLLTNQFDYLAHAMLAVGASHLGLCNGTDYNSDAISHRVQAIKSLNSALSAPCQTKEESDARYATLMALTWQSSYMTDGMQEFLSMLRGCTIIFKSSVFQFEDSAFRMFSTEGHVQRVNDINNGFDKGLSDYEAIDAGIASIKAIAPLGQSTLEIGLVANLQSILEMSRSTCVGAFGAICRAYQLFGAASASDYLTISDSENHVAQIIMAHFFAIEYVLASIALAPVSPSFPFRKTIITAWLQRVKQQVPASYEAYTRWPLEFTSKGTSDWGIKPL</sequence>
<organism evidence="3 4">
    <name type="scientific">Fusarium globosum</name>
    <dbReference type="NCBI Taxonomy" id="78864"/>
    <lineage>
        <taxon>Eukaryota</taxon>
        <taxon>Fungi</taxon>
        <taxon>Dikarya</taxon>
        <taxon>Ascomycota</taxon>
        <taxon>Pezizomycotina</taxon>
        <taxon>Sordariomycetes</taxon>
        <taxon>Hypocreomycetidae</taxon>
        <taxon>Hypocreales</taxon>
        <taxon>Nectriaceae</taxon>
        <taxon>Fusarium</taxon>
        <taxon>Fusarium fujikuroi species complex</taxon>
    </lineage>
</organism>
<dbReference type="InterPro" id="IPR021858">
    <property type="entry name" value="Fun_TF"/>
</dbReference>
<evidence type="ECO:0000256" key="1">
    <source>
        <dbReference type="ARBA" id="ARBA00023242"/>
    </source>
</evidence>